<comment type="caution">
    <text evidence="3">The sequence shown here is derived from an EMBL/GenBank/DDBJ whole genome shotgun (WGS) entry which is preliminary data.</text>
</comment>
<gene>
    <name evidence="3" type="ORF">EFL95_04610</name>
</gene>
<feature type="compositionally biased region" description="Polar residues" evidence="1">
    <location>
        <begin position="103"/>
        <end position="113"/>
    </location>
</feature>
<keyword evidence="2" id="KW-0812">Transmembrane</keyword>
<feature type="compositionally biased region" description="Acidic residues" evidence="1">
    <location>
        <begin position="73"/>
        <end position="92"/>
    </location>
</feature>
<protein>
    <submittedName>
        <fullName evidence="3">Uncharacterized protein</fullName>
    </submittedName>
</protein>
<keyword evidence="4" id="KW-1185">Reference proteome</keyword>
<organism evidence="3 4">
    <name type="scientific">Nocardioides marmorisolisilvae</name>
    <dbReference type="NCBI Taxonomy" id="1542737"/>
    <lineage>
        <taxon>Bacteria</taxon>
        <taxon>Bacillati</taxon>
        <taxon>Actinomycetota</taxon>
        <taxon>Actinomycetes</taxon>
        <taxon>Propionibacteriales</taxon>
        <taxon>Nocardioidaceae</taxon>
        <taxon>Nocardioides</taxon>
    </lineage>
</organism>
<evidence type="ECO:0000256" key="2">
    <source>
        <dbReference type="SAM" id="Phobius"/>
    </source>
</evidence>
<proteinExistence type="predicted"/>
<dbReference type="AlphaFoldDB" id="A0A3N0DRX2"/>
<evidence type="ECO:0000256" key="1">
    <source>
        <dbReference type="SAM" id="MobiDB-lite"/>
    </source>
</evidence>
<keyword evidence="2" id="KW-1133">Transmembrane helix</keyword>
<feature type="transmembrane region" description="Helical" evidence="2">
    <location>
        <begin position="37"/>
        <end position="56"/>
    </location>
</feature>
<dbReference type="Proteomes" id="UP000277094">
    <property type="component" value="Unassembled WGS sequence"/>
</dbReference>
<reference evidence="3 4" key="1">
    <citation type="submission" date="2018-11" db="EMBL/GenBank/DDBJ databases">
        <authorList>
            <person name="Li F."/>
        </authorList>
    </citation>
    <scope>NUCLEOTIDE SEQUENCE [LARGE SCALE GENOMIC DNA]</scope>
    <source>
        <strain evidence="3 4">KIS18-7</strain>
    </source>
</reference>
<evidence type="ECO:0000313" key="4">
    <source>
        <dbReference type="Proteomes" id="UP000277094"/>
    </source>
</evidence>
<sequence length="113" mass="11730">MKRTVSTPHLVLGIIFAGIATLWFVGAATDAKFHDTAPGFPLVLIGAGVIGLVASLTNSRTRKQALAATAEASVDEVDDTATETETGTETENNDTAVIGGDTEATTVIQEDNR</sequence>
<accession>A0A3N0DRX2</accession>
<keyword evidence="2" id="KW-0472">Membrane</keyword>
<feature type="region of interest" description="Disordered" evidence="1">
    <location>
        <begin position="68"/>
        <end position="113"/>
    </location>
</feature>
<dbReference type="OrthoDB" id="3830870at2"/>
<dbReference type="EMBL" id="RJSG01000002">
    <property type="protein sequence ID" value="RNL78388.1"/>
    <property type="molecule type" value="Genomic_DNA"/>
</dbReference>
<evidence type="ECO:0000313" key="3">
    <source>
        <dbReference type="EMBL" id="RNL78388.1"/>
    </source>
</evidence>
<name>A0A3N0DRX2_9ACTN</name>
<dbReference type="RefSeq" id="WP_123232887.1">
    <property type="nucleotide sequence ID" value="NZ_RJSG01000002.1"/>
</dbReference>